<protein>
    <recommendedName>
        <fullName evidence="2">Retrotransposon Copia-like N-terminal domain-containing protein</fullName>
    </recommendedName>
</protein>
<gene>
    <name evidence="3" type="ORF">Sradi_5683300</name>
</gene>
<reference evidence="3" key="1">
    <citation type="submission" date="2020-06" db="EMBL/GenBank/DDBJ databases">
        <authorList>
            <person name="Li T."/>
            <person name="Hu X."/>
            <person name="Zhang T."/>
            <person name="Song X."/>
            <person name="Zhang H."/>
            <person name="Dai N."/>
            <person name="Sheng W."/>
            <person name="Hou X."/>
            <person name="Wei L."/>
        </authorList>
    </citation>
    <scope>NUCLEOTIDE SEQUENCE</scope>
    <source>
        <strain evidence="3">G02</strain>
        <tissue evidence="3">Leaf</tissue>
    </source>
</reference>
<dbReference type="Pfam" id="PF14244">
    <property type="entry name" value="Retrotran_gag_3"/>
    <property type="match status" value="1"/>
</dbReference>
<dbReference type="EMBL" id="JACGWJ010000026">
    <property type="protein sequence ID" value="KAL0312840.1"/>
    <property type="molecule type" value="Genomic_DNA"/>
</dbReference>
<evidence type="ECO:0000313" key="3">
    <source>
        <dbReference type="EMBL" id="KAL0312840.1"/>
    </source>
</evidence>
<evidence type="ECO:0000256" key="1">
    <source>
        <dbReference type="SAM" id="MobiDB-lite"/>
    </source>
</evidence>
<comment type="caution">
    <text evidence="3">The sequence shown here is derived from an EMBL/GenBank/DDBJ whole genome shotgun (WGS) entry which is preliminary data.</text>
</comment>
<evidence type="ECO:0000259" key="2">
    <source>
        <dbReference type="Pfam" id="PF14244"/>
    </source>
</evidence>
<feature type="domain" description="Retrotransposon Copia-like N-terminal" evidence="2">
    <location>
        <begin position="43"/>
        <end position="85"/>
    </location>
</feature>
<accession>A0AAW2L0R3</accession>
<proteinExistence type="predicted"/>
<dbReference type="InterPro" id="IPR029472">
    <property type="entry name" value="Copia-like_N"/>
</dbReference>
<dbReference type="PANTHER" id="PTHR37610">
    <property type="entry name" value="CCHC-TYPE DOMAIN-CONTAINING PROTEIN"/>
    <property type="match status" value="1"/>
</dbReference>
<dbReference type="PANTHER" id="PTHR37610:SF40">
    <property type="entry name" value="OS01G0909600 PROTEIN"/>
    <property type="match status" value="1"/>
</dbReference>
<feature type="region of interest" description="Disordered" evidence="1">
    <location>
        <begin position="1"/>
        <end position="23"/>
    </location>
</feature>
<dbReference type="AlphaFoldDB" id="A0AAW2L0R3"/>
<reference evidence="3" key="2">
    <citation type="journal article" date="2024" name="Plant">
        <title>Genomic evolution and insights into agronomic trait innovations of Sesamum species.</title>
        <authorList>
            <person name="Miao H."/>
            <person name="Wang L."/>
            <person name="Qu L."/>
            <person name="Liu H."/>
            <person name="Sun Y."/>
            <person name="Le M."/>
            <person name="Wang Q."/>
            <person name="Wei S."/>
            <person name="Zheng Y."/>
            <person name="Lin W."/>
            <person name="Duan Y."/>
            <person name="Cao H."/>
            <person name="Xiong S."/>
            <person name="Wang X."/>
            <person name="Wei L."/>
            <person name="Li C."/>
            <person name="Ma Q."/>
            <person name="Ju M."/>
            <person name="Zhao R."/>
            <person name="Li G."/>
            <person name="Mu C."/>
            <person name="Tian Q."/>
            <person name="Mei H."/>
            <person name="Zhang T."/>
            <person name="Gao T."/>
            <person name="Zhang H."/>
        </authorList>
    </citation>
    <scope>NUCLEOTIDE SEQUENCE</scope>
    <source>
        <strain evidence="3">G02</strain>
    </source>
</reference>
<organism evidence="3">
    <name type="scientific">Sesamum radiatum</name>
    <name type="common">Black benniseed</name>
    <dbReference type="NCBI Taxonomy" id="300843"/>
    <lineage>
        <taxon>Eukaryota</taxon>
        <taxon>Viridiplantae</taxon>
        <taxon>Streptophyta</taxon>
        <taxon>Embryophyta</taxon>
        <taxon>Tracheophyta</taxon>
        <taxon>Spermatophyta</taxon>
        <taxon>Magnoliopsida</taxon>
        <taxon>eudicotyledons</taxon>
        <taxon>Gunneridae</taxon>
        <taxon>Pentapetalae</taxon>
        <taxon>asterids</taxon>
        <taxon>lamiids</taxon>
        <taxon>Lamiales</taxon>
        <taxon>Pedaliaceae</taxon>
        <taxon>Sesamum</taxon>
    </lineage>
</organism>
<sequence>MAGEGIQLESGSTSNAQKESDVSRVRPALISTVSTDVEDLRVHTSDHLGMVLVSDLLVGNNCLLWSRSIKVALTAKMKLFFIDESYPKLAQGTDDFKQWLRTDSMVFS</sequence>
<name>A0AAW2L0R3_SESRA</name>